<feature type="transmembrane region" description="Helical" evidence="1">
    <location>
        <begin position="41"/>
        <end position="59"/>
    </location>
</feature>
<proteinExistence type="predicted"/>
<protein>
    <submittedName>
        <fullName evidence="2">VanZ family protein</fullName>
    </submittedName>
</protein>
<reference evidence="2" key="1">
    <citation type="submission" date="2021-02" db="EMBL/GenBank/DDBJ databases">
        <title>Metagenome analyses of Stigonema ocellatum DSM 106950, Chlorogloea purpurea SAG 13.99 and Gomphosphaeria aponina DSM 107014.</title>
        <authorList>
            <person name="Marter P."/>
            <person name="Huang S."/>
        </authorList>
    </citation>
    <scope>NUCLEOTIDE SEQUENCE</scope>
    <source>
        <strain evidence="2">JP213</strain>
    </source>
</reference>
<keyword evidence="1" id="KW-0472">Membrane</keyword>
<dbReference type="Proteomes" id="UP000767446">
    <property type="component" value="Unassembled WGS sequence"/>
</dbReference>
<sequence length="124" mass="14117">MKFPHLNNRGPAISAFIYLLILGSIFIIAYTGNLPPELSKIPFHDTIGHFILYGIATYLGHQALKRRQLNLWGNILPFWPVIFGVFTITEECLQSFSPVRTFSFKDMIASILGLLFGYWLAEKP</sequence>
<keyword evidence="1" id="KW-0812">Transmembrane</keyword>
<evidence type="ECO:0000256" key="1">
    <source>
        <dbReference type="SAM" id="Phobius"/>
    </source>
</evidence>
<gene>
    <name evidence="2" type="ORF">DSM107014_15930</name>
</gene>
<accession>A0A941JT12</accession>
<dbReference type="NCBIfam" id="NF037970">
    <property type="entry name" value="vanZ_1"/>
    <property type="match status" value="1"/>
</dbReference>
<evidence type="ECO:0000313" key="2">
    <source>
        <dbReference type="EMBL" id="MBR8829361.1"/>
    </source>
</evidence>
<feature type="transmembrane region" description="Helical" evidence="1">
    <location>
        <begin position="12"/>
        <end position="29"/>
    </location>
</feature>
<dbReference type="AlphaFoldDB" id="A0A941JT12"/>
<dbReference type="EMBL" id="JADQBC010000128">
    <property type="protein sequence ID" value="MBR8829361.1"/>
    <property type="molecule type" value="Genomic_DNA"/>
</dbReference>
<dbReference type="PANTHER" id="PTHR28008">
    <property type="entry name" value="DOMAIN PROTEIN, PUTATIVE (AFU_ORTHOLOGUE AFUA_3G10980)-RELATED"/>
    <property type="match status" value="1"/>
</dbReference>
<dbReference type="PANTHER" id="PTHR28008:SF1">
    <property type="entry name" value="DOMAIN PROTEIN, PUTATIVE (AFU_ORTHOLOGUE AFUA_3G10980)-RELATED"/>
    <property type="match status" value="1"/>
</dbReference>
<name>A0A941JT12_9CHRO</name>
<feature type="transmembrane region" description="Helical" evidence="1">
    <location>
        <begin position="71"/>
        <end position="89"/>
    </location>
</feature>
<keyword evidence="1" id="KW-1133">Transmembrane helix</keyword>
<organism evidence="2 3">
    <name type="scientific">Gomphosphaeria aponina SAG 52.96 = DSM 107014</name>
    <dbReference type="NCBI Taxonomy" id="1521640"/>
    <lineage>
        <taxon>Bacteria</taxon>
        <taxon>Bacillati</taxon>
        <taxon>Cyanobacteriota</taxon>
        <taxon>Cyanophyceae</taxon>
        <taxon>Oscillatoriophycideae</taxon>
        <taxon>Chroococcales</taxon>
        <taxon>Gomphosphaeriaceae</taxon>
        <taxon>Gomphosphaeria</taxon>
    </lineage>
</organism>
<feature type="transmembrane region" description="Helical" evidence="1">
    <location>
        <begin position="101"/>
        <end position="121"/>
    </location>
</feature>
<evidence type="ECO:0000313" key="3">
    <source>
        <dbReference type="Proteomes" id="UP000767446"/>
    </source>
</evidence>
<comment type="caution">
    <text evidence="2">The sequence shown here is derived from an EMBL/GenBank/DDBJ whole genome shotgun (WGS) entry which is preliminary data.</text>
</comment>